<dbReference type="Pfam" id="PF00632">
    <property type="entry name" value="HECT"/>
    <property type="match status" value="1"/>
</dbReference>
<evidence type="ECO:0000256" key="2">
    <source>
        <dbReference type="ARBA" id="ARBA00012485"/>
    </source>
</evidence>
<dbReference type="Gene3D" id="3.30.2160.10">
    <property type="entry name" value="Hect, E3 ligase catalytic domain"/>
    <property type="match status" value="1"/>
</dbReference>
<dbReference type="Gene3D" id="6.10.130.10">
    <property type="entry name" value="Ubiquitin-protein ligase E3A, N-terminal zinc-binding domain (AZUL)"/>
    <property type="match status" value="1"/>
</dbReference>
<comment type="catalytic activity">
    <reaction evidence="1">
        <text>S-ubiquitinyl-[E2 ubiquitin-conjugating enzyme]-L-cysteine + [acceptor protein]-L-lysine = [E2 ubiquitin-conjugating enzyme]-L-cysteine + N(6)-ubiquitinyl-[acceptor protein]-L-lysine.</text>
        <dbReference type="EC" id="2.3.2.26"/>
    </reaction>
</comment>
<evidence type="ECO:0000313" key="7">
    <source>
        <dbReference type="EMBL" id="CAI2386485.1"/>
    </source>
</evidence>
<protein>
    <recommendedName>
        <fullName evidence="2">HECT-type E3 ubiquitin transferase</fullName>
        <ecNumber evidence="2">2.3.2.26</ecNumber>
    </recommendedName>
</protein>
<dbReference type="Pfam" id="PF16558">
    <property type="entry name" value="AZUL"/>
    <property type="match status" value="1"/>
</dbReference>
<dbReference type="InterPro" id="IPR035983">
    <property type="entry name" value="Hect_E3_ubiquitin_ligase"/>
</dbReference>
<dbReference type="PANTHER" id="PTHR45700:SF8">
    <property type="entry name" value="HECT-TYPE E3 UBIQUITIN TRANSFERASE"/>
    <property type="match status" value="1"/>
</dbReference>
<dbReference type="EC" id="2.3.2.26" evidence="2"/>
<reference evidence="7" key="1">
    <citation type="submission" date="2023-07" db="EMBL/GenBank/DDBJ databases">
        <authorList>
            <consortium name="AG Swart"/>
            <person name="Singh M."/>
            <person name="Singh A."/>
            <person name="Seah K."/>
            <person name="Emmerich C."/>
        </authorList>
    </citation>
    <scope>NUCLEOTIDE SEQUENCE</scope>
    <source>
        <strain evidence="7">DP1</strain>
    </source>
</reference>
<keyword evidence="4 5" id="KW-0833">Ubl conjugation pathway</keyword>
<evidence type="ECO:0000256" key="4">
    <source>
        <dbReference type="ARBA" id="ARBA00022786"/>
    </source>
</evidence>
<dbReference type="SMART" id="SM00119">
    <property type="entry name" value="HECTc"/>
    <property type="match status" value="1"/>
</dbReference>
<dbReference type="InterPro" id="IPR000569">
    <property type="entry name" value="HECT_dom"/>
</dbReference>
<evidence type="ECO:0000256" key="5">
    <source>
        <dbReference type="PROSITE-ProRule" id="PRU00104"/>
    </source>
</evidence>
<accession>A0AAD1Y8R6</accession>
<dbReference type="InterPro" id="IPR032353">
    <property type="entry name" value="AZUL"/>
</dbReference>
<dbReference type="Gene3D" id="3.30.2410.10">
    <property type="entry name" value="Hect, E3 ligase catalytic domain"/>
    <property type="match status" value="1"/>
</dbReference>
<dbReference type="SUPFAM" id="SSF56204">
    <property type="entry name" value="Hect, E3 ligase catalytic domain"/>
    <property type="match status" value="1"/>
</dbReference>
<dbReference type="InterPro" id="IPR042556">
    <property type="entry name" value="AZUL_sf"/>
</dbReference>
<dbReference type="GO" id="GO:0061630">
    <property type="term" value="F:ubiquitin protein ligase activity"/>
    <property type="evidence" value="ECO:0007669"/>
    <property type="project" value="UniProtKB-EC"/>
</dbReference>
<evidence type="ECO:0000313" key="8">
    <source>
        <dbReference type="Proteomes" id="UP001295684"/>
    </source>
</evidence>
<feature type="domain" description="HECT" evidence="6">
    <location>
        <begin position="470"/>
        <end position="797"/>
    </location>
</feature>
<feature type="active site" description="Glycyl thioester intermediate" evidence="5">
    <location>
        <position position="765"/>
    </location>
</feature>
<gene>
    <name evidence="7" type="ORF">ECRASSUSDP1_LOCUS28106</name>
</gene>
<proteinExistence type="predicted"/>
<dbReference type="PROSITE" id="PS50237">
    <property type="entry name" value="HECT"/>
    <property type="match status" value="1"/>
</dbReference>
<name>A0AAD1Y8R6_EUPCR</name>
<dbReference type="FunFam" id="3.30.2410.10:FF:000003">
    <property type="entry name" value="probable E3 ubiquitin-protein ligase HERC4 isoform X1"/>
    <property type="match status" value="1"/>
</dbReference>
<dbReference type="AlphaFoldDB" id="A0AAD1Y8R6"/>
<evidence type="ECO:0000256" key="1">
    <source>
        <dbReference type="ARBA" id="ARBA00000885"/>
    </source>
</evidence>
<keyword evidence="3" id="KW-0808">Transferase</keyword>
<comment type="caution">
    <text evidence="7">The sequence shown here is derived from an EMBL/GenBank/DDBJ whole genome shotgun (WGS) entry which is preliminary data.</text>
</comment>
<evidence type="ECO:0000259" key="6">
    <source>
        <dbReference type="PROSITE" id="PS50237"/>
    </source>
</evidence>
<dbReference type="CDD" id="cd00078">
    <property type="entry name" value="HECTc"/>
    <property type="match status" value="1"/>
</dbReference>
<organism evidence="7 8">
    <name type="scientific">Euplotes crassus</name>
    <dbReference type="NCBI Taxonomy" id="5936"/>
    <lineage>
        <taxon>Eukaryota</taxon>
        <taxon>Sar</taxon>
        <taxon>Alveolata</taxon>
        <taxon>Ciliophora</taxon>
        <taxon>Intramacronucleata</taxon>
        <taxon>Spirotrichea</taxon>
        <taxon>Hypotrichia</taxon>
        <taxon>Euplotida</taxon>
        <taxon>Euplotidae</taxon>
        <taxon>Moneuplotes</taxon>
    </lineage>
</organism>
<sequence>MESQPPQVEKSDVNEEKKLIEDKKQRAKKIVTQVFCQLTKGCGREFCTNKDCASNKMKFKDRNLTEKEALKIAIQFVKTMGSDSNKIKLCPSATIPKTIQIEELAQLSEATKEDFEKRFLEVFSSPFTLSFSFLKDREIYLKTDTHNIDFDKLSEFYKIFDAKFDEEERLKLFTTAGENFVDSFKKESKDIEEPWILRSFLINFENPDLMSPSFESIIDRIAYMLESQLNKKNIDSHLKEVLQGSDQEFIMEELKEDMTVHETYKIQSDILVYWLSKLDKERFLDHIRKFQNILSINIFNESFNSENVLEFLDTLESQESRAFIRLLSLLDIYHGANVNKEPEDQINYLEFNNDGFNKEMCLDVDLGGHYEVWVRAMNFCDRNDVPFRKYEVTTFCNYPWLLDTTAKGEIMMTEAKIYMQQMADEELANIFIQGLSSQNPGINNADMIYLQFKVRRDFIIEDTLNNLIREGINLKKQLKVEFEGELGQDEGGVQKEFFQILVRDLFKPEYTMFNYFKDSKLVWFNGETFESNIKFELIGVLMGLAIYNGVILDIHFPVACYKKLLNIEPTLDDIKELDPSTGKSLQYILDCDSPTLQDDLYMTFIYEYEVFGENKTEALKENGANIFVSQENKQEYVELLIDFIFNRSIENQFEAFSRGFHKACGGDALTLFRPEELQKLICGSQKLDFEAMMKETRYDGFEGEEEVLNWFWDILIDELNEEQQKKFLFFCTGCAKAPVSGLESIGFIIVKNGEDDEKLPCAQTCFNLLLLPNYSNKERLKQALLLAIENSEGFGMI</sequence>
<dbReference type="Proteomes" id="UP001295684">
    <property type="component" value="Unassembled WGS sequence"/>
</dbReference>
<dbReference type="GO" id="GO:0000209">
    <property type="term" value="P:protein polyubiquitination"/>
    <property type="evidence" value="ECO:0007669"/>
    <property type="project" value="InterPro"/>
</dbReference>
<dbReference type="Gene3D" id="3.90.1750.10">
    <property type="entry name" value="Hect, E3 ligase catalytic domains"/>
    <property type="match status" value="1"/>
</dbReference>
<dbReference type="InterPro" id="IPR044611">
    <property type="entry name" value="E3A/B/C-like"/>
</dbReference>
<dbReference type="EMBL" id="CAMPGE010028995">
    <property type="protein sequence ID" value="CAI2386485.1"/>
    <property type="molecule type" value="Genomic_DNA"/>
</dbReference>
<evidence type="ECO:0000256" key="3">
    <source>
        <dbReference type="ARBA" id="ARBA00022679"/>
    </source>
</evidence>
<dbReference type="PANTHER" id="PTHR45700">
    <property type="entry name" value="UBIQUITIN-PROTEIN LIGASE E3C"/>
    <property type="match status" value="1"/>
</dbReference>
<keyword evidence="8" id="KW-1185">Reference proteome</keyword>